<accession>A0A6S6RYN2</accession>
<name>A0A6S6RYN2_9BACT</name>
<dbReference type="InterPro" id="IPR009339">
    <property type="entry name" value="DUF998"/>
</dbReference>
<keyword evidence="1" id="KW-0472">Membrane</keyword>
<dbReference type="AlphaFoldDB" id="A0A6S6RYN2"/>
<keyword evidence="1" id="KW-1133">Transmembrane helix</keyword>
<feature type="transmembrane region" description="Helical" evidence="1">
    <location>
        <begin position="7"/>
        <end position="28"/>
    </location>
</feature>
<evidence type="ECO:0000256" key="1">
    <source>
        <dbReference type="SAM" id="Phobius"/>
    </source>
</evidence>
<feature type="transmembrane region" description="Helical" evidence="1">
    <location>
        <begin position="110"/>
        <end position="135"/>
    </location>
</feature>
<proteinExistence type="predicted"/>
<feature type="transmembrane region" description="Helical" evidence="1">
    <location>
        <begin position="55"/>
        <end position="79"/>
    </location>
</feature>
<feature type="transmembrane region" description="Helical" evidence="1">
    <location>
        <begin position="147"/>
        <end position="168"/>
    </location>
</feature>
<feature type="transmembrane region" description="Helical" evidence="1">
    <location>
        <begin position="86"/>
        <end position="104"/>
    </location>
</feature>
<dbReference type="Pfam" id="PF06197">
    <property type="entry name" value="DUF998"/>
    <property type="match status" value="1"/>
</dbReference>
<organism evidence="2">
    <name type="scientific">uncultured Aureispira sp</name>
    <dbReference type="NCBI Taxonomy" id="1331704"/>
    <lineage>
        <taxon>Bacteria</taxon>
        <taxon>Pseudomonadati</taxon>
        <taxon>Bacteroidota</taxon>
        <taxon>Saprospiria</taxon>
        <taxon>Saprospirales</taxon>
        <taxon>Saprospiraceae</taxon>
        <taxon>Aureispira</taxon>
        <taxon>environmental samples</taxon>
    </lineage>
</organism>
<protein>
    <recommendedName>
        <fullName evidence="3">DUF998 domain-containing protein</fullName>
    </recommendedName>
</protein>
<feature type="transmembrane region" description="Helical" evidence="1">
    <location>
        <begin position="188"/>
        <end position="211"/>
    </location>
</feature>
<reference evidence="2" key="1">
    <citation type="submission" date="2020-01" db="EMBL/GenBank/DDBJ databases">
        <authorList>
            <person name="Meier V. D."/>
            <person name="Meier V D."/>
        </authorList>
    </citation>
    <scope>NUCLEOTIDE SEQUENCE</scope>
    <source>
        <strain evidence="2">HLG_WM_MAG_10</strain>
    </source>
</reference>
<evidence type="ECO:0008006" key="3">
    <source>
        <dbReference type="Google" id="ProtNLM"/>
    </source>
</evidence>
<sequence length="223" mass="24834">MKKIAPIAGFATCIVLYAVIIIAAIPYIGQQGESYSIFNHFISELGSTKFSVQHFIYNNGIILSSVGFGLFTLGLAYYADTKTSRIAVRLGLLSSVLCIGVGLVPEDNRIPHLILALSFFSLMALSTTIFSWSIWKEEANPFPKFTALHGFTIPIAFVLFMCMPKGLMAIKRAAGPLFERPEIWWLPFLEWVIFVALTSWILVISVNMFLLERAKTNVSENKA</sequence>
<gene>
    <name evidence="2" type="ORF">HELGO_WM31808</name>
</gene>
<dbReference type="EMBL" id="CACVAQ010000074">
    <property type="protein sequence ID" value="CAA6802230.1"/>
    <property type="molecule type" value="Genomic_DNA"/>
</dbReference>
<keyword evidence="1" id="KW-0812">Transmembrane</keyword>
<evidence type="ECO:0000313" key="2">
    <source>
        <dbReference type="EMBL" id="CAA6802230.1"/>
    </source>
</evidence>